<reference evidence="1" key="1">
    <citation type="journal article" date="2020" name="Nature">
        <title>Giant virus diversity and host interactions through global metagenomics.</title>
        <authorList>
            <person name="Schulz F."/>
            <person name="Roux S."/>
            <person name="Paez-Espino D."/>
            <person name="Jungbluth S."/>
            <person name="Walsh D.A."/>
            <person name="Denef V.J."/>
            <person name="McMahon K.D."/>
            <person name="Konstantinidis K.T."/>
            <person name="Eloe-Fadrosh E.A."/>
            <person name="Kyrpides N.C."/>
            <person name="Woyke T."/>
        </authorList>
    </citation>
    <scope>NUCLEOTIDE SEQUENCE</scope>
    <source>
        <strain evidence="1">GVMAG-M-3300023174-60</strain>
    </source>
</reference>
<name>A0A6C0DYV0_9ZZZZ</name>
<evidence type="ECO:0000313" key="1">
    <source>
        <dbReference type="EMBL" id="QHT20345.1"/>
    </source>
</evidence>
<proteinExistence type="predicted"/>
<organism evidence="1">
    <name type="scientific">viral metagenome</name>
    <dbReference type="NCBI Taxonomy" id="1070528"/>
    <lineage>
        <taxon>unclassified sequences</taxon>
        <taxon>metagenomes</taxon>
        <taxon>organismal metagenomes</taxon>
    </lineage>
</organism>
<protein>
    <submittedName>
        <fullName evidence="1">Uncharacterized protein</fullName>
    </submittedName>
</protein>
<sequence length="202" mass="22936">MKGVLTLILVLIIILIVIMSMKKTNFVNYVAPYAPKSQKNWWKRAGWERFGFPYYSYWSEGYENLNDRPAEVSAESEQQASLLTRSLGDEGPVMEFPPDTPGPADLYNNQPYHLLADEMSPPRVKETISCVNSRSCYATDFERMVSKTGNYRQFTNNYKRNYPDSCSAPTQELVLNFYKADPMPIPQNNTGGSVSEVGFGLN</sequence>
<dbReference type="AlphaFoldDB" id="A0A6C0DYV0"/>
<dbReference type="EMBL" id="MN739677">
    <property type="protein sequence ID" value="QHT20345.1"/>
    <property type="molecule type" value="Genomic_DNA"/>
</dbReference>
<accession>A0A6C0DYV0</accession>